<dbReference type="RefSeq" id="WP_380755924.1">
    <property type="nucleotide sequence ID" value="NZ_JBHSRF010000031.1"/>
</dbReference>
<evidence type="ECO:0000313" key="1">
    <source>
        <dbReference type="EMBL" id="MFC6083683.1"/>
    </source>
</evidence>
<dbReference type="EMBL" id="JBHSRF010000031">
    <property type="protein sequence ID" value="MFC6083683.1"/>
    <property type="molecule type" value="Genomic_DNA"/>
</dbReference>
<protein>
    <submittedName>
        <fullName evidence="1">Uncharacterized protein</fullName>
    </submittedName>
</protein>
<proteinExistence type="predicted"/>
<accession>A0ABW1NK14</accession>
<name>A0ABW1NK14_9ACTN</name>
<keyword evidence="2" id="KW-1185">Reference proteome</keyword>
<comment type="caution">
    <text evidence="1">The sequence shown here is derived from an EMBL/GenBank/DDBJ whole genome shotgun (WGS) entry which is preliminary data.</text>
</comment>
<evidence type="ECO:0000313" key="2">
    <source>
        <dbReference type="Proteomes" id="UP001596137"/>
    </source>
</evidence>
<reference evidence="2" key="1">
    <citation type="journal article" date="2019" name="Int. J. Syst. Evol. Microbiol.">
        <title>The Global Catalogue of Microorganisms (GCM) 10K type strain sequencing project: providing services to taxonomists for standard genome sequencing and annotation.</title>
        <authorList>
            <consortium name="The Broad Institute Genomics Platform"/>
            <consortium name="The Broad Institute Genome Sequencing Center for Infectious Disease"/>
            <person name="Wu L."/>
            <person name="Ma J."/>
        </authorList>
    </citation>
    <scope>NUCLEOTIDE SEQUENCE [LARGE SCALE GENOMIC DNA]</scope>
    <source>
        <strain evidence="2">JCM 30346</strain>
    </source>
</reference>
<gene>
    <name evidence="1" type="ORF">ACFP1K_21120</name>
</gene>
<organism evidence="1 2">
    <name type="scientific">Sphaerisporangium aureirubrum</name>
    <dbReference type="NCBI Taxonomy" id="1544736"/>
    <lineage>
        <taxon>Bacteria</taxon>
        <taxon>Bacillati</taxon>
        <taxon>Actinomycetota</taxon>
        <taxon>Actinomycetes</taxon>
        <taxon>Streptosporangiales</taxon>
        <taxon>Streptosporangiaceae</taxon>
        <taxon>Sphaerisporangium</taxon>
    </lineage>
</organism>
<sequence>MAEAIRAAGGLPVQPPAGSSLERTFATFLWVIMLSPEAETRAVTRYMDLASLIAHLGGVGADVVYADAGVVATVAEATVVANVTFTETATVVDELVVEKRKGLTRAQRRRLCQFHVLEHEQQPDGQSR</sequence>
<dbReference type="Proteomes" id="UP001596137">
    <property type="component" value="Unassembled WGS sequence"/>
</dbReference>